<comment type="caution">
    <text evidence="1">The sequence shown here is derived from an EMBL/GenBank/DDBJ whole genome shotgun (WGS) entry which is preliminary data.</text>
</comment>
<name>A0AAP0B0Z2_9ASPA</name>
<accession>A0AAP0B0Z2</accession>
<dbReference type="Proteomes" id="UP001418222">
    <property type="component" value="Unassembled WGS sequence"/>
</dbReference>
<evidence type="ECO:0000313" key="1">
    <source>
        <dbReference type="EMBL" id="KAK8921980.1"/>
    </source>
</evidence>
<sequence>MSEQQEFSRQNSCSSQDYEHDLTIDRIVVDETCKLDRSLGKRLSHLNSITLTPRINGKIPDISNATLDHERLSGR</sequence>
<protein>
    <submittedName>
        <fullName evidence="1">Uncharacterized protein</fullName>
    </submittedName>
</protein>
<evidence type="ECO:0000313" key="2">
    <source>
        <dbReference type="Proteomes" id="UP001418222"/>
    </source>
</evidence>
<gene>
    <name evidence="1" type="ORF">KSP39_PZI020459</name>
</gene>
<organism evidence="1 2">
    <name type="scientific">Platanthera zijinensis</name>
    <dbReference type="NCBI Taxonomy" id="2320716"/>
    <lineage>
        <taxon>Eukaryota</taxon>
        <taxon>Viridiplantae</taxon>
        <taxon>Streptophyta</taxon>
        <taxon>Embryophyta</taxon>
        <taxon>Tracheophyta</taxon>
        <taxon>Spermatophyta</taxon>
        <taxon>Magnoliopsida</taxon>
        <taxon>Liliopsida</taxon>
        <taxon>Asparagales</taxon>
        <taxon>Orchidaceae</taxon>
        <taxon>Orchidoideae</taxon>
        <taxon>Orchideae</taxon>
        <taxon>Orchidinae</taxon>
        <taxon>Platanthera</taxon>
    </lineage>
</organism>
<proteinExistence type="predicted"/>
<dbReference type="EMBL" id="JBBWWQ010000018">
    <property type="protein sequence ID" value="KAK8921980.1"/>
    <property type="molecule type" value="Genomic_DNA"/>
</dbReference>
<keyword evidence="2" id="KW-1185">Reference proteome</keyword>
<dbReference type="AlphaFoldDB" id="A0AAP0B0Z2"/>
<reference evidence="1 2" key="1">
    <citation type="journal article" date="2022" name="Nat. Plants">
        <title>Genomes of leafy and leafless Platanthera orchids illuminate the evolution of mycoheterotrophy.</title>
        <authorList>
            <person name="Li M.H."/>
            <person name="Liu K.W."/>
            <person name="Li Z."/>
            <person name="Lu H.C."/>
            <person name="Ye Q.L."/>
            <person name="Zhang D."/>
            <person name="Wang J.Y."/>
            <person name="Li Y.F."/>
            <person name="Zhong Z.M."/>
            <person name="Liu X."/>
            <person name="Yu X."/>
            <person name="Liu D.K."/>
            <person name="Tu X.D."/>
            <person name="Liu B."/>
            <person name="Hao Y."/>
            <person name="Liao X.Y."/>
            <person name="Jiang Y.T."/>
            <person name="Sun W.H."/>
            <person name="Chen J."/>
            <person name="Chen Y.Q."/>
            <person name="Ai Y."/>
            <person name="Zhai J.W."/>
            <person name="Wu S.S."/>
            <person name="Zhou Z."/>
            <person name="Hsiao Y.Y."/>
            <person name="Wu W.L."/>
            <person name="Chen Y.Y."/>
            <person name="Lin Y.F."/>
            <person name="Hsu J.L."/>
            <person name="Li C.Y."/>
            <person name="Wang Z.W."/>
            <person name="Zhao X."/>
            <person name="Zhong W.Y."/>
            <person name="Ma X.K."/>
            <person name="Ma L."/>
            <person name="Huang J."/>
            <person name="Chen G.Z."/>
            <person name="Huang M.Z."/>
            <person name="Huang L."/>
            <person name="Peng D.H."/>
            <person name="Luo Y.B."/>
            <person name="Zou S.Q."/>
            <person name="Chen S.P."/>
            <person name="Lan S."/>
            <person name="Tsai W.C."/>
            <person name="Van de Peer Y."/>
            <person name="Liu Z.J."/>
        </authorList>
    </citation>
    <scope>NUCLEOTIDE SEQUENCE [LARGE SCALE GENOMIC DNA]</scope>
    <source>
        <strain evidence="1">Lor287</strain>
    </source>
</reference>